<dbReference type="PROSITE" id="PS50923">
    <property type="entry name" value="SUSHI"/>
    <property type="match status" value="5"/>
</dbReference>
<reference evidence="17" key="1">
    <citation type="journal article" date="2019" name="bioRxiv">
        <title>The Genome of the Zebra Mussel, Dreissena polymorpha: A Resource for Invasive Species Research.</title>
        <authorList>
            <person name="McCartney M.A."/>
            <person name="Auch B."/>
            <person name="Kono T."/>
            <person name="Mallez S."/>
            <person name="Zhang Y."/>
            <person name="Obille A."/>
            <person name="Becker A."/>
            <person name="Abrahante J.E."/>
            <person name="Garbe J."/>
            <person name="Badalamenti J.P."/>
            <person name="Herman A."/>
            <person name="Mangelson H."/>
            <person name="Liachko I."/>
            <person name="Sullivan S."/>
            <person name="Sone E.D."/>
            <person name="Koren S."/>
            <person name="Silverstein K.A.T."/>
            <person name="Beckman K.B."/>
            <person name="Gohl D.M."/>
        </authorList>
    </citation>
    <scope>NUCLEOTIDE SEQUENCE</scope>
    <source>
        <strain evidence="17">Duluth1</strain>
        <tissue evidence="17">Whole animal</tissue>
    </source>
</reference>
<dbReference type="Gene3D" id="2.20.100.10">
    <property type="entry name" value="Thrombospondin type-1 (TSP1) repeat"/>
    <property type="match status" value="1"/>
</dbReference>
<dbReference type="SMART" id="SM00181">
    <property type="entry name" value="EGF"/>
    <property type="match status" value="2"/>
</dbReference>
<evidence type="ECO:0000256" key="7">
    <source>
        <dbReference type="ARBA" id="ARBA00022837"/>
    </source>
</evidence>
<evidence type="ECO:0000313" key="18">
    <source>
        <dbReference type="Proteomes" id="UP000828390"/>
    </source>
</evidence>
<dbReference type="InterPro" id="IPR003410">
    <property type="entry name" value="HYR_dom"/>
</dbReference>
<evidence type="ECO:0008006" key="19">
    <source>
        <dbReference type="Google" id="ProtNLM"/>
    </source>
</evidence>
<feature type="domain" description="Sushi" evidence="16">
    <location>
        <begin position="4"/>
        <end position="62"/>
    </location>
</feature>
<evidence type="ECO:0000259" key="16">
    <source>
        <dbReference type="PROSITE" id="PS50923"/>
    </source>
</evidence>
<evidence type="ECO:0000256" key="3">
    <source>
        <dbReference type="ARBA" id="ARBA00022536"/>
    </source>
</evidence>
<dbReference type="InterPro" id="IPR000884">
    <property type="entry name" value="TSP1_rpt"/>
</dbReference>
<dbReference type="PROSITE" id="PS50026">
    <property type="entry name" value="EGF_3"/>
    <property type="match status" value="2"/>
</dbReference>
<accession>A0A9D4J4U7</accession>
<evidence type="ECO:0000256" key="5">
    <source>
        <dbReference type="ARBA" id="ARBA00022729"/>
    </source>
</evidence>
<protein>
    <recommendedName>
        <fullName evidence="19">Sushi, von Willebrand factor type A, EGF and pentraxin domain-containing protein 1-like</fullName>
    </recommendedName>
</protein>
<keyword evidence="11" id="KW-0325">Glycoprotein</keyword>
<evidence type="ECO:0000256" key="8">
    <source>
        <dbReference type="ARBA" id="ARBA00022989"/>
    </source>
</evidence>
<feature type="domain" description="EGF-like" evidence="14">
    <location>
        <begin position="1023"/>
        <end position="1059"/>
    </location>
</feature>
<dbReference type="InterPro" id="IPR000152">
    <property type="entry name" value="EGF-type_Asp/Asn_hydroxyl_site"/>
</dbReference>
<dbReference type="CDD" id="cd00033">
    <property type="entry name" value="CCP"/>
    <property type="match status" value="4"/>
</dbReference>
<evidence type="ECO:0000313" key="17">
    <source>
        <dbReference type="EMBL" id="KAH3796024.1"/>
    </source>
</evidence>
<keyword evidence="8" id="KW-1133">Transmembrane helix</keyword>
<dbReference type="SUPFAM" id="SSF57535">
    <property type="entry name" value="Complement control module/SCR domain"/>
    <property type="match status" value="4"/>
</dbReference>
<dbReference type="InterPro" id="IPR013320">
    <property type="entry name" value="ConA-like_dom_sf"/>
</dbReference>
<gene>
    <name evidence="17" type="ORF">DPMN_149588</name>
</gene>
<feature type="domain" description="EGF-like" evidence="14">
    <location>
        <begin position="985"/>
        <end position="1021"/>
    </location>
</feature>
<dbReference type="PROSITE" id="PS01186">
    <property type="entry name" value="EGF_2"/>
    <property type="match status" value="1"/>
</dbReference>
<dbReference type="SMART" id="SM01411">
    <property type="entry name" value="Ephrin_rec_like"/>
    <property type="match status" value="3"/>
</dbReference>
<dbReference type="GO" id="GO:0005886">
    <property type="term" value="C:plasma membrane"/>
    <property type="evidence" value="ECO:0007669"/>
    <property type="project" value="UniProtKB-SubCell"/>
</dbReference>
<feature type="disulfide bond" evidence="13">
    <location>
        <begin position="197"/>
        <end position="240"/>
    </location>
</feature>
<dbReference type="PROSITE" id="PS00010">
    <property type="entry name" value="ASX_HYDROXYL"/>
    <property type="match status" value="1"/>
</dbReference>
<keyword evidence="2" id="KW-1003">Cell membrane</keyword>
<dbReference type="InterPro" id="IPR011641">
    <property type="entry name" value="Tyr-kin_ephrin_A/B_rcpt-like"/>
</dbReference>
<comment type="caution">
    <text evidence="17">The sequence shown here is derived from an EMBL/GenBank/DDBJ whole genome shotgun (WGS) entry which is preliminary data.</text>
</comment>
<dbReference type="PROSITE" id="PS01187">
    <property type="entry name" value="EGF_CA"/>
    <property type="match status" value="1"/>
</dbReference>
<feature type="domain" description="Sushi" evidence="16">
    <location>
        <begin position="195"/>
        <end position="256"/>
    </location>
</feature>
<dbReference type="SUPFAM" id="SSF57184">
    <property type="entry name" value="Growth factor receptor domain"/>
    <property type="match status" value="1"/>
</dbReference>
<dbReference type="FunFam" id="2.10.25.10:FF:000123">
    <property type="entry name" value="Crumbs homolog 1 (Drosophila)"/>
    <property type="match status" value="1"/>
</dbReference>
<evidence type="ECO:0000256" key="13">
    <source>
        <dbReference type="PROSITE-ProRule" id="PRU00302"/>
    </source>
</evidence>
<evidence type="ECO:0000256" key="11">
    <source>
        <dbReference type="ARBA" id="ARBA00023180"/>
    </source>
</evidence>
<feature type="disulfide bond" evidence="12">
    <location>
        <begin position="1011"/>
        <end position="1020"/>
    </location>
</feature>
<dbReference type="GO" id="GO:0023052">
    <property type="term" value="P:signaling"/>
    <property type="evidence" value="ECO:0007669"/>
    <property type="project" value="UniProtKB-ARBA"/>
</dbReference>
<dbReference type="GO" id="GO:0007154">
    <property type="term" value="P:cell communication"/>
    <property type="evidence" value="ECO:0007669"/>
    <property type="project" value="UniProtKB-ARBA"/>
</dbReference>
<dbReference type="FunFam" id="2.10.25.10:FF:000391">
    <property type="entry name" value="Weary, isoform C"/>
    <property type="match status" value="1"/>
</dbReference>
<dbReference type="Pfam" id="PF00090">
    <property type="entry name" value="TSP_1"/>
    <property type="match status" value="1"/>
</dbReference>
<dbReference type="Pfam" id="PF00008">
    <property type="entry name" value="EGF"/>
    <property type="match status" value="1"/>
</dbReference>
<dbReference type="GO" id="GO:0005509">
    <property type="term" value="F:calcium ion binding"/>
    <property type="evidence" value="ECO:0007669"/>
    <property type="project" value="InterPro"/>
</dbReference>
<dbReference type="InterPro" id="IPR036383">
    <property type="entry name" value="TSP1_rpt_sf"/>
</dbReference>
<dbReference type="InterPro" id="IPR001881">
    <property type="entry name" value="EGF-like_Ca-bd_dom"/>
</dbReference>
<dbReference type="InterPro" id="IPR018097">
    <property type="entry name" value="EGF_Ca-bd_CS"/>
</dbReference>
<dbReference type="Pfam" id="PF07699">
    <property type="entry name" value="Ephrin_rec_like"/>
    <property type="match status" value="3"/>
</dbReference>
<proteinExistence type="predicted"/>
<comment type="subcellular location">
    <subcellularLocation>
        <location evidence="1">Cell membrane</location>
        <topology evidence="1">Single-pass type I membrane protein</topology>
    </subcellularLocation>
</comment>
<dbReference type="EMBL" id="JAIWYP010000007">
    <property type="protein sequence ID" value="KAH3796024.1"/>
    <property type="molecule type" value="Genomic_DNA"/>
</dbReference>
<dbReference type="Pfam" id="PF02494">
    <property type="entry name" value="HYR"/>
    <property type="match status" value="2"/>
</dbReference>
<organism evidence="17 18">
    <name type="scientific">Dreissena polymorpha</name>
    <name type="common">Zebra mussel</name>
    <name type="synonym">Mytilus polymorpha</name>
    <dbReference type="NCBI Taxonomy" id="45954"/>
    <lineage>
        <taxon>Eukaryota</taxon>
        <taxon>Metazoa</taxon>
        <taxon>Spiralia</taxon>
        <taxon>Lophotrochozoa</taxon>
        <taxon>Mollusca</taxon>
        <taxon>Bivalvia</taxon>
        <taxon>Autobranchia</taxon>
        <taxon>Heteroconchia</taxon>
        <taxon>Euheterodonta</taxon>
        <taxon>Imparidentia</taxon>
        <taxon>Neoheterodontei</taxon>
        <taxon>Myida</taxon>
        <taxon>Dreissenoidea</taxon>
        <taxon>Dreissenidae</taxon>
        <taxon>Dreissena</taxon>
    </lineage>
</organism>
<dbReference type="CDD" id="cd00054">
    <property type="entry name" value="EGF_CA"/>
    <property type="match status" value="2"/>
</dbReference>
<evidence type="ECO:0000259" key="15">
    <source>
        <dbReference type="PROSITE" id="PS50825"/>
    </source>
</evidence>
<evidence type="ECO:0000256" key="10">
    <source>
        <dbReference type="ARBA" id="ARBA00023157"/>
    </source>
</evidence>
<dbReference type="PROSITE" id="PS50825">
    <property type="entry name" value="HYR"/>
    <property type="match status" value="2"/>
</dbReference>
<sequence length="1495" mass="164095">MFLADCGMLGTVRGASVSVTSTQLCGTATYTCDLGYGYTGGNLTRTCQSSAQWSGTKPVCVFLRASLPEKVRTKSSGEIGHMDDLRRRRKMVLSTILLPLIQRSSQVLDKAPPSLSGCPGNLHYYTDPLKLYSTHVEWTEPTAWDNSDGSVGAQRIEGNGPGHVFYVGLHTIRYMTKDNTGNTATCGFTVTVEAKYCRPWATVRHGWVVCDPSVDMLVGTLCTFGCFPGYNLHGSNTTICEAQDRWSVTSLPTCVPRTCKRLVPGNINTTIDCTDENNFQSACQYTCSYGFDILPGEARVRTCDAHGNWSGNEAVCRDVTPPMYAECPSLLVFYADKSHDFTTVNWQEPLHSDNAGLAGTVARQVRGPSPGTVVQVGEYTVVYQAWDSENNTSTCEIQLAVKQITCHSLYPRPYTKVECTDGRRFGSQCGFTCQEGASLKGDNIVYCDAWNSSDILYGMWTFGSSQPFCELEGKCLRPSAPEHGALSCDTWAGGAYCVLQCEKGYVVQDSEFDPLLTCSDISGVFSNVKDDGKLPPCTAWEPDPFFNYQLDEYYYFDGDCWAAKEQIKQNFIAALLSSLGNVCTATNCNASYVEVYCFNETRQARERRSVPKTLTVSVILTVSGEGQNKLSPTDAIMMQEQIYRARTESNASLEIGHGQYMQLTSLHVSNPEVTCSLGSIADSVMLACVNCSIGTYHDIDAGQCKPCPKGQYQPTSRQTTCNECPTRTTTRTNGSIDADQCVEACPPGYISPTGTIPCSPCDVGSYSPVYGRTQCMLCPRSKTTRANMAATEIEECYDFDLEFSSDIYAYGNASVRFTPTSNCTNLYLNLWMHCSTCDRILEITDAHGQSVFRLEIRKGFIDVTLYGCQTSVKSFGIIENLRWHNLGLSVTNSNVTVTIDDKELLTPHTCTFATLLEPEDYDLTIGGLLFVGSVTALNLWDATSNDVELSPVKKCSYDTQGTLLSWKHFEEVAGPFVRSVSQCDDVDNCASSPCQNGGVCLDGPNTVTCTCKTGFTGDRCEQNMDDCEWNSCQNGATCIDGVDSFTCQCTSMFNGVFCEIQIVDGGWTSWGSWGSCSVTCDSGQQMRARDCSDPAPENGGSNCTGNDTEIKTCTMSDLCVYECDVDPSDPLHGSMNCSWTGQGTRQCLPFCEEGYAFDSELFLDNIVCGPDTGFEWNIRNNQNPNVQIGTCTEIKLAEGNTLIYSGEYEDLTPEVSVRASTNVSTVILSTVHAGVDVLHCVQNGQCSMRSLEVTGIMTGIKDSRRHRSTELVGFEVEISCIPVKDPRSCYNILEEAYYTLQRLVNESRFSILVDQTRYDIVSNGTSVDGEVSCPPGTVEIDSFCVQCGPGSYPVDYYCERCPRGTYKEDFTSPECTPCPSGWTTNGLQTRNASMCNVQPSRPEEHGQDCGDPNTVLRNNMYKLTTPNNTLYNAKVNVTCVPGYHLNQTQENHPNGTQRTDDVTEIITCEDTGNWSQISGCQPKGDYIDFCILMCN</sequence>
<comment type="caution">
    <text evidence="12">Lacks conserved residue(s) required for the propagation of feature annotation.</text>
</comment>
<keyword evidence="3 12" id="KW-0245">EGF-like domain</keyword>
<evidence type="ECO:0000256" key="9">
    <source>
        <dbReference type="ARBA" id="ARBA00023136"/>
    </source>
</evidence>
<dbReference type="SUPFAM" id="SSF57196">
    <property type="entry name" value="EGF/Laminin"/>
    <property type="match status" value="2"/>
</dbReference>
<keyword evidence="10 12" id="KW-1015">Disulfide bond</keyword>
<feature type="domain" description="HYR" evidence="15">
    <location>
        <begin position="317"/>
        <end position="403"/>
    </location>
</feature>
<dbReference type="InterPro" id="IPR000436">
    <property type="entry name" value="Sushi_SCR_CCP_dom"/>
</dbReference>
<dbReference type="Pfam" id="PF00084">
    <property type="entry name" value="Sushi"/>
    <property type="match status" value="4"/>
</dbReference>
<dbReference type="Gene3D" id="2.10.70.10">
    <property type="entry name" value="Complement Module, domain 1"/>
    <property type="match status" value="5"/>
</dbReference>
<dbReference type="SUPFAM" id="SSF82895">
    <property type="entry name" value="TSP-1 type 1 repeat"/>
    <property type="match status" value="1"/>
</dbReference>
<evidence type="ECO:0000256" key="6">
    <source>
        <dbReference type="ARBA" id="ARBA00022737"/>
    </source>
</evidence>
<feature type="domain" description="Sushi" evidence="16">
    <location>
        <begin position="404"/>
        <end position="471"/>
    </location>
</feature>
<dbReference type="InterPro" id="IPR035976">
    <property type="entry name" value="Sushi/SCR/CCP_sf"/>
</dbReference>
<feature type="domain" description="Sushi" evidence="16">
    <location>
        <begin position="1407"/>
        <end position="1482"/>
    </location>
</feature>
<dbReference type="Pfam" id="PF12661">
    <property type="entry name" value="hEGF"/>
    <property type="match status" value="1"/>
</dbReference>
<dbReference type="SUPFAM" id="SSF49899">
    <property type="entry name" value="Concanavalin A-like lectins/glucanases"/>
    <property type="match status" value="1"/>
</dbReference>
<keyword evidence="6" id="KW-0677">Repeat</keyword>
<keyword evidence="13" id="KW-0768">Sushi</keyword>
<keyword evidence="7" id="KW-0106">Calcium</keyword>
<feature type="domain" description="Sushi" evidence="16">
    <location>
        <begin position="257"/>
        <end position="318"/>
    </location>
</feature>
<feature type="disulfide bond" evidence="12">
    <location>
        <begin position="1049"/>
        <end position="1058"/>
    </location>
</feature>
<dbReference type="Gene3D" id="2.10.50.10">
    <property type="entry name" value="Tumor Necrosis Factor Receptor, subunit A, domain 2"/>
    <property type="match status" value="2"/>
</dbReference>
<reference evidence="17" key="2">
    <citation type="submission" date="2020-11" db="EMBL/GenBank/DDBJ databases">
        <authorList>
            <person name="McCartney M.A."/>
            <person name="Auch B."/>
            <person name="Kono T."/>
            <person name="Mallez S."/>
            <person name="Becker A."/>
            <person name="Gohl D.M."/>
            <person name="Silverstein K.A.T."/>
            <person name="Koren S."/>
            <person name="Bechman K.B."/>
            <person name="Herman A."/>
            <person name="Abrahante J.E."/>
            <person name="Garbe J."/>
        </authorList>
    </citation>
    <scope>NUCLEOTIDE SEQUENCE</scope>
    <source>
        <strain evidence="17">Duluth1</strain>
        <tissue evidence="17">Whole animal</tissue>
    </source>
</reference>
<name>A0A9D4J4U7_DREPO</name>
<dbReference type="InterPro" id="IPR009030">
    <property type="entry name" value="Growth_fac_rcpt_cys_sf"/>
</dbReference>
<dbReference type="SMART" id="SM00032">
    <property type="entry name" value="CCP"/>
    <property type="match status" value="6"/>
</dbReference>
<dbReference type="PANTHER" id="PTHR46343:SF2">
    <property type="entry name" value="SUSHI_VON WILLEBRAND FACTOR TYPE A_EGF_PENTRAXIN DOMAIN-CONTAINING 1"/>
    <property type="match status" value="1"/>
</dbReference>
<evidence type="ECO:0000259" key="14">
    <source>
        <dbReference type="PROSITE" id="PS50026"/>
    </source>
</evidence>
<evidence type="ECO:0000256" key="12">
    <source>
        <dbReference type="PROSITE-ProRule" id="PRU00076"/>
    </source>
</evidence>
<keyword evidence="18" id="KW-1185">Reference proteome</keyword>
<dbReference type="InterPro" id="IPR013032">
    <property type="entry name" value="EGF-like_CS"/>
</dbReference>
<evidence type="ECO:0000256" key="2">
    <source>
        <dbReference type="ARBA" id="ARBA00022475"/>
    </source>
</evidence>
<dbReference type="Gene3D" id="2.60.120.200">
    <property type="match status" value="1"/>
</dbReference>
<dbReference type="InterPro" id="IPR000742">
    <property type="entry name" value="EGF"/>
</dbReference>
<feature type="domain" description="HYR" evidence="15">
    <location>
        <begin position="108"/>
        <end position="194"/>
    </location>
</feature>
<dbReference type="Gene3D" id="2.60.40.10">
    <property type="entry name" value="Immunoglobulins"/>
    <property type="match status" value="1"/>
</dbReference>
<dbReference type="Proteomes" id="UP000828390">
    <property type="component" value="Unassembled WGS sequence"/>
</dbReference>
<dbReference type="FunFam" id="2.20.100.10:FF:000002">
    <property type="entry name" value="Unc-5 netrin receptor C"/>
    <property type="match status" value="1"/>
</dbReference>
<keyword evidence="4" id="KW-0812">Transmembrane</keyword>
<dbReference type="PROSITE" id="PS00022">
    <property type="entry name" value="EGF_1"/>
    <property type="match status" value="2"/>
</dbReference>
<dbReference type="InterPro" id="IPR013783">
    <property type="entry name" value="Ig-like_fold"/>
</dbReference>
<dbReference type="PROSITE" id="PS50092">
    <property type="entry name" value="TSP1"/>
    <property type="match status" value="1"/>
</dbReference>
<evidence type="ECO:0000256" key="4">
    <source>
        <dbReference type="ARBA" id="ARBA00022692"/>
    </source>
</evidence>
<keyword evidence="5" id="KW-0732">Signal</keyword>
<dbReference type="InterPro" id="IPR043555">
    <property type="entry name" value="SRPX-like"/>
</dbReference>
<dbReference type="SMART" id="SM00209">
    <property type="entry name" value="TSP1"/>
    <property type="match status" value="1"/>
</dbReference>
<dbReference type="Gene3D" id="2.10.25.10">
    <property type="entry name" value="Laminin"/>
    <property type="match status" value="2"/>
</dbReference>
<dbReference type="PANTHER" id="PTHR46343">
    <property type="entry name" value="HYR DOMAIN-CONTAINING PROTEIN"/>
    <property type="match status" value="1"/>
</dbReference>
<dbReference type="SMART" id="SM00179">
    <property type="entry name" value="EGF_CA"/>
    <property type="match status" value="2"/>
</dbReference>
<evidence type="ECO:0000256" key="1">
    <source>
        <dbReference type="ARBA" id="ARBA00004251"/>
    </source>
</evidence>
<keyword evidence="9" id="KW-0472">Membrane</keyword>